<dbReference type="PROSITE" id="PS50883">
    <property type="entry name" value="EAL"/>
    <property type="match status" value="1"/>
</dbReference>
<dbReference type="Gene3D" id="3.20.20.450">
    <property type="entry name" value="EAL domain"/>
    <property type="match status" value="1"/>
</dbReference>
<dbReference type="CDD" id="cd01948">
    <property type="entry name" value="EAL"/>
    <property type="match status" value="1"/>
</dbReference>
<dbReference type="GO" id="GO:0071111">
    <property type="term" value="F:cyclic-guanylate-specific phosphodiesterase activity"/>
    <property type="evidence" value="ECO:0007669"/>
    <property type="project" value="InterPro"/>
</dbReference>
<reference evidence="2" key="1">
    <citation type="submission" date="2024-06" db="EMBL/GenBank/DDBJ databases">
        <title>Mesorhizobium karijinii sp. nov., a symbiont of the iconic Swainsona formosa from arid Australia.</title>
        <authorList>
            <person name="Hill Y.J."/>
            <person name="Watkin E.L.J."/>
            <person name="O'Hara G.W."/>
            <person name="Terpolilli J."/>
            <person name="Tye M.L."/>
            <person name="Kohlmeier M.G."/>
        </authorList>
    </citation>
    <scope>NUCLEOTIDE SEQUENCE</scope>
    <source>
        <strain evidence="2">WSM2240</strain>
    </source>
</reference>
<dbReference type="Pfam" id="PF00563">
    <property type="entry name" value="EAL"/>
    <property type="match status" value="1"/>
</dbReference>
<dbReference type="InterPro" id="IPR001633">
    <property type="entry name" value="EAL_dom"/>
</dbReference>
<dbReference type="PANTHER" id="PTHR33121:SF70">
    <property type="entry name" value="SIGNALING PROTEIN YKOW"/>
    <property type="match status" value="1"/>
</dbReference>
<organism evidence="2">
    <name type="scientific">Mesorhizobium sp. WSM2240</name>
    <dbReference type="NCBI Taxonomy" id="3228851"/>
    <lineage>
        <taxon>Bacteria</taxon>
        <taxon>Pseudomonadati</taxon>
        <taxon>Pseudomonadota</taxon>
        <taxon>Alphaproteobacteria</taxon>
        <taxon>Hyphomicrobiales</taxon>
        <taxon>Phyllobacteriaceae</taxon>
        <taxon>Mesorhizobium</taxon>
    </lineage>
</organism>
<dbReference type="SUPFAM" id="SSF141868">
    <property type="entry name" value="EAL domain-like"/>
    <property type="match status" value="1"/>
</dbReference>
<dbReference type="SMART" id="SM00052">
    <property type="entry name" value="EAL"/>
    <property type="match status" value="1"/>
</dbReference>
<evidence type="ECO:0000259" key="1">
    <source>
        <dbReference type="PROSITE" id="PS50883"/>
    </source>
</evidence>
<protein>
    <submittedName>
        <fullName evidence="2">EAL domain-containing protein</fullName>
    </submittedName>
</protein>
<evidence type="ECO:0000313" key="2">
    <source>
        <dbReference type="EMBL" id="XCG47441.1"/>
    </source>
</evidence>
<accession>A0AAU8CKN6</accession>
<dbReference type="InterPro" id="IPR035919">
    <property type="entry name" value="EAL_sf"/>
</dbReference>
<feature type="domain" description="EAL" evidence="1">
    <location>
        <begin position="15"/>
        <end position="272"/>
    </location>
</feature>
<name>A0AAU8CKN6_9HYPH</name>
<sequence>MTDPENNPPDLDRALFVDEIGIETGIYGNYRLKTAHQPIFRREGAELIPFAVEARVVPFRGGSAIAPAEFFEKTPQADRAFVEALCRTLHLRNHRNIGIDEPERFELYLTIDPHHDGWDAPDGAAHSISALAGEAGIPAGMIMCEILDAVTLDTEALAALSGELRDRGMRVSIAEFRVGQSAIDRVTQIEPDVIKIDGAWFRDVQESSETAQLFPAVINAFQGLGAKLLVQGIETPAELEGALDAGADYLQGMLLSPPALAGSALNENPQPIEALLRRGGKVVNLGRNHHRR</sequence>
<dbReference type="EMBL" id="CP159253">
    <property type="protein sequence ID" value="XCG47441.1"/>
    <property type="molecule type" value="Genomic_DNA"/>
</dbReference>
<gene>
    <name evidence="2" type="ORF">ABVK50_19465</name>
</gene>
<dbReference type="AlphaFoldDB" id="A0AAU8CKN6"/>
<dbReference type="RefSeq" id="WP_353645010.1">
    <property type="nucleotide sequence ID" value="NZ_CP159253.1"/>
</dbReference>
<dbReference type="PANTHER" id="PTHR33121">
    <property type="entry name" value="CYCLIC DI-GMP PHOSPHODIESTERASE PDEF"/>
    <property type="match status" value="1"/>
</dbReference>
<dbReference type="InterPro" id="IPR050706">
    <property type="entry name" value="Cyclic-di-GMP_PDE-like"/>
</dbReference>
<proteinExistence type="predicted"/>